<dbReference type="SMART" id="SM00667">
    <property type="entry name" value="LisH"/>
    <property type="match status" value="1"/>
</dbReference>
<feature type="repeat" description="WD" evidence="5">
    <location>
        <begin position="385"/>
        <end position="426"/>
    </location>
</feature>
<gene>
    <name evidence="7" type="ORF">PMKS-002363</name>
</gene>
<keyword evidence="8" id="KW-1185">Reference proteome</keyword>
<comment type="caution">
    <text evidence="7">The sequence shown here is derived from an EMBL/GenBank/DDBJ whole genome shotgun (WGS) entry which is preliminary data.</text>
</comment>
<name>A0A1Q2YHB6_9ASCO</name>
<dbReference type="SUPFAM" id="SSF50978">
    <property type="entry name" value="WD40 repeat-like"/>
    <property type="match status" value="1"/>
</dbReference>
<dbReference type="InterPro" id="IPR001680">
    <property type="entry name" value="WD40_rpt"/>
</dbReference>
<comment type="subcellular location">
    <subcellularLocation>
        <location evidence="1">Nucleus</location>
    </subcellularLocation>
</comment>
<keyword evidence="2 5" id="KW-0853">WD repeat</keyword>
<dbReference type="PROSITE" id="PS50896">
    <property type="entry name" value="LISH"/>
    <property type="match status" value="1"/>
</dbReference>
<dbReference type="AlphaFoldDB" id="A0A1Q2YHB6"/>
<dbReference type="Proteomes" id="UP000186136">
    <property type="component" value="Unassembled WGS sequence"/>
</dbReference>
<feature type="repeat" description="WD" evidence="5">
    <location>
        <begin position="238"/>
        <end position="262"/>
    </location>
</feature>
<reference evidence="7 8" key="1">
    <citation type="submission" date="2016-08" db="EMBL/GenBank/DDBJ databases">
        <title>Whole genome shotgun sequence of Pichia membranifaciens KS47-1.</title>
        <authorList>
            <person name="Konishi M."/>
            <person name="Ishida M."/>
            <person name="Arakawa T."/>
            <person name="Kato Y."/>
            <person name="Horiuchi J."/>
        </authorList>
    </citation>
    <scope>NUCLEOTIDE SEQUENCE [LARGE SCALE GENOMIC DNA]</scope>
    <source>
        <strain evidence="7 8">KS47-1</strain>
    </source>
</reference>
<evidence type="ECO:0000256" key="3">
    <source>
        <dbReference type="ARBA" id="ARBA00022737"/>
    </source>
</evidence>
<evidence type="ECO:0000256" key="1">
    <source>
        <dbReference type="ARBA" id="ARBA00004123"/>
    </source>
</evidence>
<dbReference type="OrthoDB" id="1367865at2759"/>
<protein>
    <recommendedName>
        <fullName evidence="9">LisH domain-containing protein</fullName>
    </recommendedName>
</protein>
<dbReference type="InterPro" id="IPR036322">
    <property type="entry name" value="WD40_repeat_dom_sf"/>
</dbReference>
<dbReference type="InterPro" id="IPR045183">
    <property type="entry name" value="Ebi-like"/>
</dbReference>
<dbReference type="PROSITE" id="PS50294">
    <property type="entry name" value="WD_REPEATS_REGION"/>
    <property type="match status" value="1"/>
</dbReference>
<proteinExistence type="predicted"/>
<evidence type="ECO:0000256" key="5">
    <source>
        <dbReference type="PROSITE-ProRule" id="PRU00221"/>
    </source>
</evidence>
<dbReference type="Pfam" id="PF08513">
    <property type="entry name" value="LisH"/>
    <property type="match status" value="1"/>
</dbReference>
<feature type="repeat" description="WD" evidence="5">
    <location>
        <begin position="269"/>
        <end position="310"/>
    </location>
</feature>
<dbReference type="PANTHER" id="PTHR22846">
    <property type="entry name" value="WD40 REPEAT PROTEIN"/>
    <property type="match status" value="1"/>
</dbReference>
<dbReference type="InterPro" id="IPR006594">
    <property type="entry name" value="LisH"/>
</dbReference>
<accession>A0A1Q2YHB6</accession>
<dbReference type="SMART" id="SM00320">
    <property type="entry name" value="WD40"/>
    <property type="match status" value="6"/>
</dbReference>
<dbReference type="Gene3D" id="2.130.10.10">
    <property type="entry name" value="YVTN repeat-like/Quinoprotein amine dehydrogenase"/>
    <property type="match status" value="1"/>
</dbReference>
<dbReference type="Gene3D" id="1.20.960.30">
    <property type="match status" value="1"/>
</dbReference>
<evidence type="ECO:0008006" key="9">
    <source>
        <dbReference type="Google" id="ProtNLM"/>
    </source>
</evidence>
<evidence type="ECO:0000313" key="8">
    <source>
        <dbReference type="Proteomes" id="UP000186136"/>
    </source>
</evidence>
<evidence type="ECO:0000256" key="2">
    <source>
        <dbReference type="ARBA" id="ARBA00022574"/>
    </source>
</evidence>
<evidence type="ECO:0000256" key="6">
    <source>
        <dbReference type="SAM" id="MobiDB-lite"/>
    </source>
</evidence>
<dbReference type="EMBL" id="BDGI01000090">
    <property type="protein sequence ID" value="GAV28885.1"/>
    <property type="molecule type" value="Genomic_DNA"/>
</dbReference>
<dbReference type="GO" id="GO:0003714">
    <property type="term" value="F:transcription corepressor activity"/>
    <property type="evidence" value="ECO:0007669"/>
    <property type="project" value="InterPro"/>
</dbReference>
<dbReference type="InterPro" id="IPR015943">
    <property type="entry name" value="WD40/YVTN_repeat-like_dom_sf"/>
</dbReference>
<feature type="region of interest" description="Disordered" evidence="6">
    <location>
        <begin position="112"/>
        <end position="149"/>
    </location>
</feature>
<dbReference type="Pfam" id="PF00400">
    <property type="entry name" value="WD40"/>
    <property type="match status" value="4"/>
</dbReference>
<keyword evidence="4" id="KW-0539">Nucleus</keyword>
<keyword evidence="3" id="KW-0677">Repeat</keyword>
<evidence type="ECO:0000313" key="7">
    <source>
        <dbReference type="EMBL" id="GAV28885.1"/>
    </source>
</evidence>
<dbReference type="GO" id="GO:0034967">
    <property type="term" value="C:Set3 complex"/>
    <property type="evidence" value="ECO:0007669"/>
    <property type="project" value="TreeGrafter"/>
</dbReference>
<sequence length="568" mass="63694">MSVSVNEINYLIWRYLQESGLEVSAYALEDETTINQLDSVYSPHVPLGCLVDLVQKGILYSKMTDLVSAVKTDTIMQDDIINLNFNFFTALHEINTNESTKDRKILSLDELNDSKPTQEKSTEGEEIKVKQEKSDEAEQVQEEVRDSVHTDEYTQGQVQRQVVTPPTTLDKRQEKSDFIQVVKASMNYDTSYSVSFSPNNPELIAWSQRDNQSVIYSFNSNSETKLSLPLACKETLIVSWSPEGSSLITASENGELRLWSIEGTLLSTLAMHHWPIVSLHWSPSGRYLLSLDIRNVAVVWDTTSSLVVAHLDKESWSHADKSFNDLISKDSTNTDSISSNNQLYKNYGTDTCWLDDNKFVIPGPKYTLLVCQVTNDNSNSIIGVLTGHEESICCVKYDPRLRLLCSASEDGVIRIWKGNSTNSLQILRGHALAVSMLEWISISDRWYLLSTALDGTMRIWDFVQNETIDLVSVDQGQAILCASIYQGDSDTRKIIATGDSSGSVCIWRIEGDSKINIKIRQVGLYQHFEENNVETQEPGFVSEISWSSDGSRVAISFSVGKSVVIDIP</sequence>
<dbReference type="GO" id="GO:0006357">
    <property type="term" value="P:regulation of transcription by RNA polymerase II"/>
    <property type="evidence" value="ECO:0007669"/>
    <property type="project" value="TreeGrafter"/>
</dbReference>
<organism evidence="7 8">
    <name type="scientific">Pichia membranifaciens</name>
    <dbReference type="NCBI Taxonomy" id="4926"/>
    <lineage>
        <taxon>Eukaryota</taxon>
        <taxon>Fungi</taxon>
        <taxon>Dikarya</taxon>
        <taxon>Ascomycota</taxon>
        <taxon>Saccharomycotina</taxon>
        <taxon>Pichiomycetes</taxon>
        <taxon>Pichiales</taxon>
        <taxon>Pichiaceae</taxon>
        <taxon>Pichia</taxon>
    </lineage>
</organism>
<feature type="repeat" description="WD" evidence="5">
    <location>
        <begin position="427"/>
        <end position="470"/>
    </location>
</feature>
<dbReference type="PROSITE" id="PS50082">
    <property type="entry name" value="WD_REPEATS_2"/>
    <property type="match status" value="4"/>
</dbReference>
<evidence type="ECO:0000256" key="4">
    <source>
        <dbReference type="ARBA" id="ARBA00023242"/>
    </source>
</evidence>
<dbReference type="PANTHER" id="PTHR22846:SF2">
    <property type="entry name" value="F-BOX-LIKE_WD REPEAT-CONTAINING PROTEIN EBI"/>
    <property type="match status" value="1"/>
</dbReference>